<organism evidence="1 2">
    <name type="scientific">Reinekea forsetii</name>
    <dbReference type="NCBI Taxonomy" id="1336806"/>
    <lineage>
        <taxon>Bacteria</taxon>
        <taxon>Pseudomonadati</taxon>
        <taxon>Pseudomonadota</taxon>
        <taxon>Gammaproteobacteria</taxon>
        <taxon>Oceanospirillales</taxon>
        <taxon>Saccharospirillaceae</taxon>
        <taxon>Reinekea</taxon>
    </lineage>
</organism>
<dbReference type="RefSeq" id="WP_264371426.1">
    <property type="nucleotide sequence ID" value="NZ_CP011797.1"/>
</dbReference>
<dbReference type="KEGG" id="rfo:REIFOR_00074"/>
<name>A0A2K8KK58_9GAMM</name>
<dbReference type="Gene3D" id="2.10.290.10">
    <property type="entry name" value="YfgJ-like"/>
    <property type="match status" value="1"/>
</dbReference>
<dbReference type="Proteomes" id="UP000229757">
    <property type="component" value="Chromosome"/>
</dbReference>
<dbReference type="EMBL" id="CP011797">
    <property type="protein sequence ID" value="ATX75252.1"/>
    <property type="molecule type" value="Genomic_DNA"/>
</dbReference>
<dbReference type="InterPro" id="IPR010807">
    <property type="entry name" value="YfgJ-like"/>
</dbReference>
<reference evidence="1 2" key="1">
    <citation type="journal article" date="2017" name="Environ. Microbiol.">
        <title>Genomic and physiological analyses of 'Reinekea forsetii' reveal a versatile opportunistic lifestyle during spring algae blooms.</title>
        <authorList>
            <person name="Avci B."/>
            <person name="Hahnke R.L."/>
            <person name="Chafee M."/>
            <person name="Fischer T."/>
            <person name="Gruber-Vodicka H."/>
            <person name="Tegetmeyer H.E."/>
            <person name="Harder J."/>
            <person name="Fuchs B.M."/>
            <person name="Amann R.I."/>
            <person name="Teeling H."/>
        </authorList>
    </citation>
    <scope>NUCLEOTIDE SEQUENCE [LARGE SCALE GENOMIC DNA]</scope>
    <source>
        <strain evidence="1 2">Hel1_31_D35</strain>
    </source>
</reference>
<evidence type="ECO:0000313" key="2">
    <source>
        <dbReference type="Proteomes" id="UP000229757"/>
    </source>
</evidence>
<sequence>MTYLCPDCQQPLEVLVACGCRDYVCNQCQQLVSKGRVVHLEAELIEPLKGGAQTR</sequence>
<dbReference type="AlphaFoldDB" id="A0A2K8KK58"/>
<gene>
    <name evidence="1" type="ORF">REIFOR_00074</name>
</gene>
<keyword evidence="2" id="KW-1185">Reference proteome</keyword>
<dbReference type="Pfam" id="PF07191">
    <property type="entry name" value="Zn_ribbon_6"/>
    <property type="match status" value="1"/>
</dbReference>
<dbReference type="InterPro" id="IPR029037">
    <property type="entry name" value="DUF1407/YfgJ-like_sf"/>
</dbReference>
<dbReference type="SUPFAM" id="SSF161187">
    <property type="entry name" value="YfgJ-like"/>
    <property type="match status" value="1"/>
</dbReference>
<proteinExistence type="predicted"/>
<protein>
    <submittedName>
        <fullName evidence="1">Uncharacterized protein</fullName>
    </submittedName>
</protein>
<accession>A0A2K8KK58</accession>
<evidence type="ECO:0000313" key="1">
    <source>
        <dbReference type="EMBL" id="ATX75252.1"/>
    </source>
</evidence>